<dbReference type="EMBL" id="JAEAOA010001107">
    <property type="protein sequence ID" value="KAK3580652.1"/>
    <property type="molecule type" value="Genomic_DNA"/>
</dbReference>
<proteinExistence type="predicted"/>
<reference evidence="2" key="1">
    <citation type="journal article" date="2021" name="Genome Biol. Evol.">
        <title>A High-Quality Reference Genome for a Parasitic Bivalve with Doubly Uniparental Inheritance (Bivalvia: Unionida).</title>
        <authorList>
            <person name="Smith C.H."/>
        </authorList>
    </citation>
    <scope>NUCLEOTIDE SEQUENCE</scope>
    <source>
        <strain evidence="2">CHS0354</strain>
    </source>
</reference>
<name>A0AAE0VKY6_9BIVA</name>
<evidence type="ECO:0000313" key="2">
    <source>
        <dbReference type="EMBL" id="KAK3580652.1"/>
    </source>
</evidence>
<comment type="caution">
    <text evidence="2">The sequence shown here is derived from an EMBL/GenBank/DDBJ whole genome shotgun (WGS) entry which is preliminary data.</text>
</comment>
<reference evidence="2" key="2">
    <citation type="journal article" date="2021" name="Genome Biol. Evol.">
        <title>Developing a high-quality reference genome for a parasitic bivalve with doubly uniparental inheritance (Bivalvia: Unionida).</title>
        <authorList>
            <person name="Smith C.H."/>
        </authorList>
    </citation>
    <scope>NUCLEOTIDE SEQUENCE</scope>
    <source>
        <strain evidence="2">CHS0354</strain>
        <tissue evidence="2">Mantle</tissue>
    </source>
</reference>
<protein>
    <submittedName>
        <fullName evidence="2">Uncharacterized protein</fullName>
    </submittedName>
</protein>
<sequence length="73" mass="8280">MMTHMSQGEAQNFVQLNAPLKAGEQGTPKEKATTTVKKKREDKTLNDSKRHETKTDSDIDNEFESANEDEKQL</sequence>
<feature type="compositionally biased region" description="Polar residues" evidence="1">
    <location>
        <begin position="1"/>
        <end position="15"/>
    </location>
</feature>
<feature type="compositionally biased region" description="Acidic residues" evidence="1">
    <location>
        <begin position="58"/>
        <end position="67"/>
    </location>
</feature>
<dbReference type="Proteomes" id="UP001195483">
    <property type="component" value="Unassembled WGS sequence"/>
</dbReference>
<evidence type="ECO:0000256" key="1">
    <source>
        <dbReference type="SAM" id="MobiDB-lite"/>
    </source>
</evidence>
<reference evidence="2" key="3">
    <citation type="submission" date="2023-05" db="EMBL/GenBank/DDBJ databases">
        <authorList>
            <person name="Smith C.H."/>
        </authorList>
    </citation>
    <scope>NUCLEOTIDE SEQUENCE</scope>
    <source>
        <strain evidence="2">CHS0354</strain>
        <tissue evidence="2">Mantle</tissue>
    </source>
</reference>
<feature type="region of interest" description="Disordered" evidence="1">
    <location>
        <begin position="1"/>
        <end position="73"/>
    </location>
</feature>
<accession>A0AAE0VKY6</accession>
<dbReference type="AlphaFoldDB" id="A0AAE0VKY6"/>
<organism evidence="2 3">
    <name type="scientific">Potamilus streckersoni</name>
    <dbReference type="NCBI Taxonomy" id="2493646"/>
    <lineage>
        <taxon>Eukaryota</taxon>
        <taxon>Metazoa</taxon>
        <taxon>Spiralia</taxon>
        <taxon>Lophotrochozoa</taxon>
        <taxon>Mollusca</taxon>
        <taxon>Bivalvia</taxon>
        <taxon>Autobranchia</taxon>
        <taxon>Heteroconchia</taxon>
        <taxon>Palaeoheterodonta</taxon>
        <taxon>Unionida</taxon>
        <taxon>Unionoidea</taxon>
        <taxon>Unionidae</taxon>
        <taxon>Ambleminae</taxon>
        <taxon>Lampsilini</taxon>
        <taxon>Potamilus</taxon>
    </lineage>
</organism>
<evidence type="ECO:0000313" key="3">
    <source>
        <dbReference type="Proteomes" id="UP001195483"/>
    </source>
</evidence>
<feature type="compositionally biased region" description="Basic and acidic residues" evidence="1">
    <location>
        <begin position="39"/>
        <end position="57"/>
    </location>
</feature>
<keyword evidence="3" id="KW-1185">Reference proteome</keyword>
<gene>
    <name evidence="2" type="ORF">CHS0354_017922</name>
</gene>